<keyword evidence="4 8" id="KW-0479">Metal-binding</keyword>
<evidence type="ECO:0000313" key="12">
    <source>
        <dbReference type="Proteomes" id="UP000263013"/>
    </source>
</evidence>
<dbReference type="InterPro" id="IPR054418">
    <property type="entry name" value="MQNX/HUTI_composite_N"/>
</dbReference>
<evidence type="ECO:0000259" key="10">
    <source>
        <dbReference type="Pfam" id="PF22039"/>
    </source>
</evidence>
<evidence type="ECO:0000256" key="7">
    <source>
        <dbReference type="NCBIfam" id="TIGR02967"/>
    </source>
</evidence>
<dbReference type="InterPro" id="IPR011059">
    <property type="entry name" value="Metal-dep_hydrolase_composite"/>
</dbReference>
<dbReference type="PANTHER" id="PTHR11271:SF6">
    <property type="entry name" value="GUANINE DEAMINASE"/>
    <property type="match status" value="1"/>
</dbReference>
<dbReference type="NCBIfam" id="NF006679">
    <property type="entry name" value="PRK09228.1"/>
    <property type="match status" value="1"/>
</dbReference>
<dbReference type="Gene3D" id="3.20.20.140">
    <property type="entry name" value="Metal-dependent hydrolases"/>
    <property type="match status" value="1"/>
</dbReference>
<evidence type="ECO:0000256" key="3">
    <source>
        <dbReference type="ARBA" id="ARBA00012781"/>
    </source>
</evidence>
<evidence type="ECO:0000256" key="4">
    <source>
        <dbReference type="ARBA" id="ARBA00022723"/>
    </source>
</evidence>
<reference evidence="11 12" key="1">
    <citation type="submission" date="2017-05" db="EMBL/GenBank/DDBJ databases">
        <title>Complete genome sequence of Meiothermus taiwanensis WR-220.</title>
        <authorList>
            <person name="Wu W.-L."/>
            <person name="Lo W.-S."/>
            <person name="Kuo C.-H."/>
            <person name="Wu S.-H."/>
        </authorList>
    </citation>
    <scope>NUCLEOTIDE SEQUENCE [LARGE SCALE GENOMIC DNA]</scope>
    <source>
        <strain evidence="11 12">WR-220</strain>
    </source>
</reference>
<dbReference type="InterPro" id="IPR032466">
    <property type="entry name" value="Metal_Hydrolase"/>
</dbReference>
<dbReference type="Pfam" id="PF01979">
    <property type="entry name" value="Amidohydro_1"/>
    <property type="match status" value="1"/>
</dbReference>
<comment type="pathway">
    <text evidence="1 8">Purine metabolism; guanine degradation; xanthine from guanine: step 1/1.</text>
</comment>
<evidence type="ECO:0000313" key="11">
    <source>
        <dbReference type="EMBL" id="AWR86751.1"/>
    </source>
</evidence>
<comment type="catalytic activity">
    <reaction evidence="8">
        <text>guanine + H2O + H(+) = xanthine + NH4(+)</text>
        <dbReference type="Rhea" id="RHEA:14665"/>
        <dbReference type="ChEBI" id="CHEBI:15377"/>
        <dbReference type="ChEBI" id="CHEBI:15378"/>
        <dbReference type="ChEBI" id="CHEBI:16235"/>
        <dbReference type="ChEBI" id="CHEBI:17712"/>
        <dbReference type="ChEBI" id="CHEBI:28938"/>
        <dbReference type="EC" id="3.5.4.3"/>
    </reaction>
</comment>
<protein>
    <recommendedName>
        <fullName evidence="3 7">Guanine deaminase</fullName>
        <shortName evidence="8">Guanase</shortName>
        <ecNumber evidence="3 7">3.5.4.3</ecNumber>
    </recommendedName>
    <alternativeName>
        <fullName evidence="8">Guanine aminohydrolase</fullName>
    </alternativeName>
</protein>
<dbReference type="InterPro" id="IPR014311">
    <property type="entry name" value="Guanine_deaminase"/>
</dbReference>
<dbReference type="PANTHER" id="PTHR11271">
    <property type="entry name" value="GUANINE DEAMINASE"/>
    <property type="match status" value="1"/>
</dbReference>
<organism evidence="11 12">
    <name type="scientific">Meiothermus taiwanensis WR-220</name>
    <dbReference type="NCBI Taxonomy" id="1339250"/>
    <lineage>
        <taxon>Bacteria</taxon>
        <taxon>Thermotogati</taxon>
        <taxon>Deinococcota</taxon>
        <taxon>Deinococci</taxon>
        <taxon>Thermales</taxon>
        <taxon>Thermaceae</taxon>
        <taxon>Meiothermus</taxon>
    </lineage>
</organism>
<dbReference type="Pfam" id="PF22039">
    <property type="entry name" value="HUTI_composite_bact"/>
    <property type="match status" value="1"/>
</dbReference>
<dbReference type="InterPro" id="IPR051607">
    <property type="entry name" value="Metallo-dep_hydrolases"/>
</dbReference>
<evidence type="ECO:0000256" key="8">
    <source>
        <dbReference type="RuleBase" id="RU366009"/>
    </source>
</evidence>
<dbReference type="EMBL" id="CP021130">
    <property type="protein sequence ID" value="AWR86751.1"/>
    <property type="molecule type" value="Genomic_DNA"/>
</dbReference>
<comment type="function">
    <text evidence="8">Catalyzes the hydrolytic deamination of guanine, producing xanthine and ammonia.</text>
</comment>
<keyword evidence="12" id="KW-1185">Reference proteome</keyword>
<feature type="domain" description="Aminodeoxyfutalosine deaminase/Imidazolonepropionase-like composite" evidence="10">
    <location>
        <begin position="29"/>
        <end position="54"/>
    </location>
</feature>
<dbReference type="SUPFAM" id="SSF51338">
    <property type="entry name" value="Composite domain of metallo-dependent hydrolases"/>
    <property type="match status" value="2"/>
</dbReference>
<dbReference type="EC" id="3.5.4.3" evidence="3 7"/>
<evidence type="ECO:0000259" key="9">
    <source>
        <dbReference type="Pfam" id="PF01979"/>
    </source>
</evidence>
<comment type="cofactor">
    <cofactor evidence="8">
        <name>Zn(2+)</name>
        <dbReference type="ChEBI" id="CHEBI:29105"/>
    </cofactor>
    <text evidence="8">Binds 1 zinc ion per subunit.</text>
</comment>
<comment type="similarity">
    <text evidence="2 8">Belongs to the metallo-dependent hydrolases superfamily. ATZ/TRZ family.</text>
</comment>
<dbReference type="InterPro" id="IPR006680">
    <property type="entry name" value="Amidohydro-rel"/>
</dbReference>
<dbReference type="SUPFAM" id="SSF51556">
    <property type="entry name" value="Metallo-dependent hydrolases"/>
    <property type="match status" value="1"/>
</dbReference>
<dbReference type="RefSeq" id="WP_027888291.1">
    <property type="nucleotide sequence ID" value="NZ_CP021130.1"/>
</dbReference>
<gene>
    <name evidence="11" type="ORF">Mtai_v1c15090</name>
</gene>
<keyword evidence="5 8" id="KW-0378">Hydrolase</keyword>
<evidence type="ECO:0000256" key="6">
    <source>
        <dbReference type="ARBA" id="ARBA00022833"/>
    </source>
</evidence>
<evidence type="ECO:0000256" key="1">
    <source>
        <dbReference type="ARBA" id="ARBA00004984"/>
    </source>
</evidence>
<proteinExistence type="inferred from homology"/>
<accession>A0ABM6WI37</accession>
<name>A0ABM6WI37_9DEIN</name>
<keyword evidence="6 8" id="KW-0862">Zinc</keyword>
<feature type="domain" description="Amidohydrolase-related" evidence="9">
    <location>
        <begin position="63"/>
        <end position="425"/>
    </location>
</feature>
<dbReference type="Gene3D" id="2.30.40.10">
    <property type="entry name" value="Urease, subunit C, domain 1"/>
    <property type="match status" value="1"/>
</dbReference>
<dbReference type="NCBIfam" id="TIGR02967">
    <property type="entry name" value="guan_deamin"/>
    <property type="match status" value="1"/>
</dbReference>
<evidence type="ECO:0000256" key="2">
    <source>
        <dbReference type="ARBA" id="ARBA00006745"/>
    </source>
</evidence>
<sequence>MTVLLRGLILHTPQNPFRTDRALEAFSDGGLALRDGQIVALGSFSEVRKQYPEAPVQDCREGVLLPGLVDTHVHYPQTRVIGAMGYSLLDWLEKRTLPLEARLSDNKLARELAREFVGLLLRNGTTTALVFGSHFQGATANLFGAAEDVGLRLIAGQICSDRMLRPELHTTPERSYAEQKMLIQRFHGRGKLRYAVTPRFALSASEGLLEVCQTLLQEHPDLHFTTHINENLEEIRTVAELFPWSRHYLHTYDRFGLVTERSVLAHNVHPTEPELARLAEARAAIAHCPSSNAFIGSGIFPMNRHLRHGVRFGLGSDVGGGTGFSLLKEGLMAYLAQRYAPEGVRLTPAHLLYLATLAGAEALGLGETVGSLTPGKAADVIWVKPEPGSALEVHFRHLDSAEDLLGSLFTLHGEAQVHQVWLEGRAAPLVF</sequence>
<evidence type="ECO:0000256" key="5">
    <source>
        <dbReference type="ARBA" id="ARBA00022801"/>
    </source>
</evidence>
<dbReference type="Proteomes" id="UP000263013">
    <property type="component" value="Chromosome"/>
</dbReference>